<dbReference type="AlphaFoldDB" id="A0A0F7S1R5"/>
<dbReference type="STRING" id="49012.A0A0F7S1R5"/>
<accession>A0A0F7S1R5</accession>
<reference evidence="2" key="1">
    <citation type="submission" date="2014-06" db="EMBL/GenBank/DDBJ databases">
        <authorList>
            <person name="Berkman P.J."/>
        </authorList>
    </citation>
    <scope>NUCLEOTIDE SEQUENCE [LARGE SCALE GENOMIC DNA]</scope>
</reference>
<protein>
    <submittedName>
        <fullName evidence="1">Uncharacterized protein</fullName>
    </submittedName>
</protein>
<evidence type="ECO:0000313" key="1">
    <source>
        <dbReference type="EMBL" id="CDS01264.1"/>
    </source>
</evidence>
<dbReference type="Gene3D" id="1.10.1520.10">
    <property type="entry name" value="Ribonuclease III domain"/>
    <property type="match status" value="1"/>
</dbReference>
<dbReference type="InterPro" id="IPR036389">
    <property type="entry name" value="RNase_III_sf"/>
</dbReference>
<gene>
    <name evidence="1" type="primary">SSCI62470.1</name>
</gene>
<proteinExistence type="predicted"/>
<dbReference type="EMBL" id="CCFA01003715">
    <property type="protein sequence ID" value="CDS01264.1"/>
    <property type="molecule type" value="Genomic_DNA"/>
</dbReference>
<organism evidence="1 2">
    <name type="scientific">Sporisorium scitamineum</name>
    <dbReference type="NCBI Taxonomy" id="49012"/>
    <lineage>
        <taxon>Eukaryota</taxon>
        <taxon>Fungi</taxon>
        <taxon>Dikarya</taxon>
        <taxon>Basidiomycota</taxon>
        <taxon>Ustilaginomycotina</taxon>
        <taxon>Ustilaginomycetes</taxon>
        <taxon>Ustilaginales</taxon>
        <taxon>Ustilaginaceae</taxon>
        <taxon>Sporisorium</taxon>
    </lineage>
</organism>
<sequence>MGLHKFIASDSTVLSDTISLYAEALSQVEGGKSEQYWTLLPPTIVVPKAVADVVEASFASIVVDTAFDEVMVGKMFSCICLPFYDTFCRYDSLKVVEMHRVVNFIFATLRQRITHRGVRMVQITSNLTTILRAIEDAEEEEPVVEALLTELWVELRIAEEVVAKVVSLPRSAVHLQRAVKIVREIEAVKEALAGGAGEEEGSGLVEKLDKLQYLTWQLTKTVGWKSVFQSVTLQEEEREVYSLAQLRRLILPNEVEE</sequence>
<dbReference type="GO" id="GO:0006396">
    <property type="term" value="P:RNA processing"/>
    <property type="evidence" value="ECO:0007669"/>
    <property type="project" value="InterPro"/>
</dbReference>
<dbReference type="Proteomes" id="UP000242770">
    <property type="component" value="Unassembled WGS sequence"/>
</dbReference>
<evidence type="ECO:0000313" key="2">
    <source>
        <dbReference type="Proteomes" id="UP000242770"/>
    </source>
</evidence>
<name>A0A0F7S1R5_9BASI</name>
<keyword evidence="2" id="KW-1185">Reference proteome</keyword>
<dbReference type="GO" id="GO:0004525">
    <property type="term" value="F:ribonuclease III activity"/>
    <property type="evidence" value="ECO:0007669"/>
    <property type="project" value="InterPro"/>
</dbReference>